<evidence type="ECO:0000313" key="1">
    <source>
        <dbReference type="EMBL" id="KAK3234637.1"/>
    </source>
</evidence>
<protein>
    <submittedName>
        <fullName evidence="1">Uncharacterized protein</fullName>
    </submittedName>
</protein>
<proteinExistence type="predicted"/>
<gene>
    <name evidence="1" type="ORF">CYMTET_55187</name>
</gene>
<dbReference type="AlphaFoldDB" id="A0AAE0ENW7"/>
<keyword evidence="2" id="KW-1185">Reference proteome</keyword>
<organism evidence="1 2">
    <name type="scientific">Cymbomonas tetramitiformis</name>
    <dbReference type="NCBI Taxonomy" id="36881"/>
    <lineage>
        <taxon>Eukaryota</taxon>
        <taxon>Viridiplantae</taxon>
        <taxon>Chlorophyta</taxon>
        <taxon>Pyramimonadophyceae</taxon>
        <taxon>Pyramimonadales</taxon>
        <taxon>Pyramimonadaceae</taxon>
        <taxon>Cymbomonas</taxon>
    </lineage>
</organism>
<reference evidence="1 2" key="1">
    <citation type="journal article" date="2015" name="Genome Biol. Evol.">
        <title>Comparative Genomics of a Bacterivorous Green Alga Reveals Evolutionary Causalities and Consequences of Phago-Mixotrophic Mode of Nutrition.</title>
        <authorList>
            <person name="Burns J.A."/>
            <person name="Paasch A."/>
            <person name="Narechania A."/>
            <person name="Kim E."/>
        </authorList>
    </citation>
    <scope>NUCLEOTIDE SEQUENCE [LARGE SCALE GENOMIC DNA]</scope>
    <source>
        <strain evidence="1 2">PLY_AMNH</strain>
    </source>
</reference>
<comment type="caution">
    <text evidence="1">The sequence shown here is derived from an EMBL/GenBank/DDBJ whole genome shotgun (WGS) entry which is preliminary data.</text>
</comment>
<dbReference type="Proteomes" id="UP001190700">
    <property type="component" value="Unassembled WGS sequence"/>
</dbReference>
<sequence>MKPLKTIRGHIVRHLPRAEPTEADDSEYEYHILLCEDCASCIFSRHRQHRSQPTRVLVGARIPCATIVAAVSVLCHASASSEMRIERVLDVRFPANVTLCDRSITQETNCAYSCDLLSRIRWEIRHGQPTYDLKNSELLQRVQHYRKHAKCAVTASVVSIEEVNGFYNFVCAILDKRITAHETRPVDMHLKRALHRNVYEHVHWSCSNMTRSQYVSIAIQHGVRRADLLLAMFNARSTFIFLTDDDFARTLGHLSHGGDISFRVDTSLDEERMYEDQLFRLIVGILTPKSDYDTAIERFEQMIRGGDCARFLRVTRYGSEDLFFDGYACARTEYFPITTVKLRSLKQLIARTTEVDGRDCQLVLDARCPLLRVALYHNRKRGSEASRGRCTAHIRCTSLWTDDETFAMCVHVLLQVACTAYDALQIRLWSNGRSKDQTNVTGECTRLESFVSRNFEAEVQSQQNDLKECNTLLLRQVVEVNFEEQNRSPDMFELGLNDLPIFTACDTCKEEFAVGDWIVNVKLGIAGIVRSIVHIPTGNTKRRHRRLDHGAGFGTDDHVYILKIDALWNATDLSCEFSMHVSASNRMWKPCGAFPIICAHQLPANLLWNRIRVYRNSAVHKSTDPWTSLAWNTSIWMWLPIALRLCRVGGLPSMIGVVDDTDDAKDAELYILQSKSDLAYALNEAG</sequence>
<evidence type="ECO:0000313" key="2">
    <source>
        <dbReference type="Proteomes" id="UP001190700"/>
    </source>
</evidence>
<accession>A0AAE0ENW7</accession>
<name>A0AAE0ENW7_9CHLO</name>
<dbReference type="EMBL" id="LGRX02035483">
    <property type="protein sequence ID" value="KAK3234637.1"/>
    <property type="molecule type" value="Genomic_DNA"/>
</dbReference>